<dbReference type="EMBL" id="FOCG01000001">
    <property type="protein sequence ID" value="SEM62701.1"/>
    <property type="molecule type" value="Genomic_DNA"/>
</dbReference>
<name>A0A1H7ZWK3_9FIRM</name>
<accession>A0A1H7ZWK3</accession>
<dbReference type="InterPro" id="IPR055999">
    <property type="entry name" value="DUF7577"/>
</dbReference>
<reference evidence="3 4" key="1">
    <citation type="submission" date="2016-10" db="EMBL/GenBank/DDBJ databases">
        <authorList>
            <person name="de Groot N.N."/>
        </authorList>
    </citation>
    <scope>NUCLEOTIDE SEQUENCE [LARGE SCALE GENOMIC DNA]</scope>
    <source>
        <strain evidence="3 4">CGMCC 1.5070</strain>
    </source>
</reference>
<dbReference type="Proteomes" id="UP000199158">
    <property type="component" value="Unassembled WGS sequence"/>
</dbReference>
<keyword evidence="4" id="KW-1185">Reference proteome</keyword>
<feature type="compositionally biased region" description="Acidic residues" evidence="1">
    <location>
        <begin position="132"/>
        <end position="146"/>
    </location>
</feature>
<organism evidence="3 4">
    <name type="scientific">Hydrogenoanaerobacterium saccharovorans</name>
    <dbReference type="NCBI Taxonomy" id="474960"/>
    <lineage>
        <taxon>Bacteria</taxon>
        <taxon>Bacillati</taxon>
        <taxon>Bacillota</taxon>
        <taxon>Clostridia</taxon>
        <taxon>Eubacteriales</taxon>
        <taxon>Oscillospiraceae</taxon>
        <taxon>Hydrogenoanaerobacterium</taxon>
    </lineage>
</organism>
<evidence type="ECO:0000313" key="3">
    <source>
        <dbReference type="EMBL" id="SEM62701.1"/>
    </source>
</evidence>
<dbReference type="RefSeq" id="WP_092752137.1">
    <property type="nucleotide sequence ID" value="NZ_FOCG01000001.1"/>
</dbReference>
<feature type="domain" description="DUF7577" evidence="2">
    <location>
        <begin position="94"/>
        <end position="117"/>
    </location>
</feature>
<dbReference type="AlphaFoldDB" id="A0A1H7ZWK3"/>
<evidence type="ECO:0000256" key="1">
    <source>
        <dbReference type="SAM" id="MobiDB-lite"/>
    </source>
</evidence>
<protein>
    <submittedName>
        <fullName evidence="3">Zinc-ribbon domain-containing protein</fullName>
    </submittedName>
</protein>
<feature type="region of interest" description="Disordered" evidence="1">
    <location>
        <begin position="125"/>
        <end position="146"/>
    </location>
</feature>
<sequence length="146" mass="16012">MDTFDEFLGKAKNLVDIAGKKTGEAVELARLKMNRIQINSDIQKTYEKLGAFVYKFHKSGETNDELIDICVGEIDGLLAQLDVISNKINDIKSSVKCPQCGTLNDQGAIYCAKCGAKMSVETVAEPEYADAPSEEPTSEEPFTPEE</sequence>
<proteinExistence type="predicted"/>
<dbReference type="Pfam" id="PF24463">
    <property type="entry name" value="DUF7577"/>
    <property type="match status" value="1"/>
</dbReference>
<dbReference type="OrthoDB" id="9788304at2"/>
<evidence type="ECO:0000259" key="2">
    <source>
        <dbReference type="Pfam" id="PF24463"/>
    </source>
</evidence>
<gene>
    <name evidence="3" type="ORF">SAMN05216180_0941</name>
</gene>
<dbReference type="STRING" id="474960.SAMN05216180_0941"/>
<evidence type="ECO:0000313" key="4">
    <source>
        <dbReference type="Proteomes" id="UP000199158"/>
    </source>
</evidence>